<dbReference type="InterPro" id="IPR020831">
    <property type="entry name" value="GlycerAld/Erythrose_P_DH"/>
</dbReference>
<evidence type="ECO:0000313" key="12">
    <source>
        <dbReference type="Proteomes" id="UP000182011"/>
    </source>
</evidence>
<accession>A0A0P1M5F1</accession>
<accession>A0A0P1LTZ7</accession>
<dbReference type="RefSeq" id="WP_047133456.1">
    <property type="nucleotide sequence ID" value="NZ_CZVJ01000010.1"/>
</dbReference>
<reference evidence="11 12" key="1">
    <citation type="submission" date="2015-11" db="EMBL/GenBank/DDBJ databases">
        <authorList>
            <person name="Zhang Y."/>
            <person name="Guo Z."/>
        </authorList>
    </citation>
    <scope>NUCLEOTIDE SEQUENCE [LARGE SCALE GENOMIC DNA]</scope>
    <source>
        <strain evidence="11">JGI-4</strain>
    </source>
</reference>
<name>A0A0P1M980_9BACT</name>
<dbReference type="Proteomes" id="UP000182011">
    <property type="component" value="Unassembled WGS sequence"/>
</dbReference>
<feature type="domain" description="Glyceraldehyde 3-phosphate dehydrogenase NAD(P) binding" evidence="10">
    <location>
        <begin position="3"/>
        <end position="153"/>
    </location>
</feature>
<dbReference type="PANTHER" id="PTHR43148">
    <property type="entry name" value="GLYCERALDEHYDE-3-PHOSPHATE DEHYDROGENASE 2"/>
    <property type="match status" value="1"/>
</dbReference>
<evidence type="ECO:0000256" key="8">
    <source>
        <dbReference type="RuleBase" id="RU000397"/>
    </source>
</evidence>
<evidence type="ECO:0000256" key="6">
    <source>
        <dbReference type="PIRSR" id="PIRSR000149-3"/>
    </source>
</evidence>
<dbReference type="FunFam" id="3.30.360.10:FF:000002">
    <property type="entry name" value="Glyceraldehyde-3-phosphate dehydrogenase"/>
    <property type="match status" value="1"/>
</dbReference>
<feature type="active site" description="Nucleophile" evidence="4">
    <location>
        <position position="153"/>
    </location>
</feature>
<feature type="binding site" evidence="6">
    <location>
        <position position="122"/>
    </location>
    <ligand>
        <name>NAD(+)</name>
        <dbReference type="ChEBI" id="CHEBI:57540"/>
    </ligand>
</feature>
<dbReference type="NCBIfam" id="TIGR01534">
    <property type="entry name" value="GAPDH-I"/>
    <property type="match status" value="1"/>
</dbReference>
<dbReference type="FunFam" id="3.40.50.720:FF:000001">
    <property type="entry name" value="Glyceraldehyde-3-phosphate dehydrogenase"/>
    <property type="match status" value="1"/>
</dbReference>
<dbReference type="EC" id="1.2.1.-" evidence="9"/>
<organism evidence="11 12">
    <name type="scientific">Candidatus Kryptonium thompsonii</name>
    <dbReference type="NCBI Taxonomy" id="1633631"/>
    <lineage>
        <taxon>Bacteria</taxon>
        <taxon>Pseudomonadati</taxon>
        <taxon>Candidatus Kryptoniota</taxon>
        <taxon>Candidatus Kryptonium</taxon>
    </lineage>
</organism>
<dbReference type="Gene3D" id="3.30.360.10">
    <property type="entry name" value="Dihydrodipicolinate Reductase, domain 2"/>
    <property type="match status" value="1"/>
</dbReference>
<evidence type="ECO:0000256" key="3">
    <source>
        <dbReference type="ARBA" id="ARBA00023002"/>
    </source>
</evidence>
<evidence type="ECO:0000256" key="4">
    <source>
        <dbReference type="PIRSR" id="PIRSR000149-1"/>
    </source>
</evidence>
<dbReference type="InterPro" id="IPR020830">
    <property type="entry name" value="GlycerAld_3-P_DH_AS"/>
</dbReference>
<accession>A0A0P1LPW7</accession>
<dbReference type="GO" id="GO:0051287">
    <property type="term" value="F:NAD binding"/>
    <property type="evidence" value="ECO:0007669"/>
    <property type="project" value="InterPro"/>
</dbReference>
<feature type="binding site" evidence="5">
    <location>
        <begin position="211"/>
        <end position="212"/>
    </location>
    <ligand>
        <name>D-glyceraldehyde 3-phosphate</name>
        <dbReference type="ChEBI" id="CHEBI:59776"/>
    </ligand>
</feature>
<feature type="binding site" evidence="5">
    <location>
        <begin position="152"/>
        <end position="154"/>
    </location>
    <ligand>
        <name>D-glyceraldehyde 3-phosphate</name>
        <dbReference type="ChEBI" id="CHEBI:59776"/>
    </ligand>
</feature>
<accession>A0A0S4MUF3</accession>
<feature type="binding site" evidence="6">
    <location>
        <position position="36"/>
    </location>
    <ligand>
        <name>NAD(+)</name>
        <dbReference type="ChEBI" id="CHEBI:57540"/>
    </ligand>
</feature>
<evidence type="ECO:0000256" key="9">
    <source>
        <dbReference type="RuleBase" id="RU361160"/>
    </source>
</evidence>
<evidence type="ECO:0000256" key="5">
    <source>
        <dbReference type="PIRSR" id="PIRSR000149-2"/>
    </source>
</evidence>
<keyword evidence="6" id="KW-0520">NAD</keyword>
<comment type="similarity">
    <text evidence="1 8">Belongs to the glyceraldehyde-3-phosphate dehydrogenase family.</text>
</comment>
<feature type="binding site" evidence="5">
    <location>
        <position position="183"/>
    </location>
    <ligand>
        <name>D-glyceraldehyde 3-phosphate</name>
        <dbReference type="ChEBI" id="CHEBI:59776"/>
    </ligand>
</feature>
<dbReference type="Pfam" id="PF00044">
    <property type="entry name" value="Gp_dh_N"/>
    <property type="match status" value="1"/>
</dbReference>
<dbReference type="InterPro" id="IPR006424">
    <property type="entry name" value="Glyceraldehyde-3-P_DH_1"/>
</dbReference>
<protein>
    <recommendedName>
        <fullName evidence="9">Glyceraldehyde-3-phosphate dehydrogenase</fullName>
        <ecNumber evidence="9">1.2.1.-</ecNumber>
    </recommendedName>
</protein>
<dbReference type="PROSITE" id="PS00071">
    <property type="entry name" value="GAPDH"/>
    <property type="match status" value="1"/>
</dbReference>
<dbReference type="EMBL" id="FAOP01000003">
    <property type="protein sequence ID" value="CUU02636.1"/>
    <property type="molecule type" value="Genomic_DNA"/>
</dbReference>
<dbReference type="STRING" id="1633631.GCA_001442925_00560"/>
<accession>A0A0P1P906</accession>
<evidence type="ECO:0000256" key="1">
    <source>
        <dbReference type="ARBA" id="ARBA00007406"/>
    </source>
</evidence>
<proteinExistence type="inferred from homology"/>
<dbReference type="GO" id="GO:0016620">
    <property type="term" value="F:oxidoreductase activity, acting on the aldehyde or oxo group of donors, NAD or NADP as acceptor"/>
    <property type="evidence" value="ECO:0007669"/>
    <property type="project" value="InterPro"/>
</dbReference>
<dbReference type="SMART" id="SM00846">
    <property type="entry name" value="Gp_dh_N"/>
    <property type="match status" value="1"/>
</dbReference>
<dbReference type="GO" id="GO:0006006">
    <property type="term" value="P:glucose metabolic process"/>
    <property type="evidence" value="ECO:0007669"/>
    <property type="project" value="InterPro"/>
</dbReference>
<accession>A0A0P1M710</accession>
<evidence type="ECO:0000313" key="11">
    <source>
        <dbReference type="EMBL" id="CUU02636.1"/>
    </source>
</evidence>
<accession>A0A0P1M4D2</accession>
<feature type="binding site" evidence="6">
    <location>
        <begin position="12"/>
        <end position="13"/>
    </location>
    <ligand>
        <name>NAD(+)</name>
        <dbReference type="ChEBI" id="CHEBI:57540"/>
    </ligand>
</feature>
<dbReference type="CDD" id="cd18126">
    <property type="entry name" value="GAPDH_I_C"/>
    <property type="match status" value="1"/>
</dbReference>
<accession>A0A0P1MND8</accession>
<dbReference type="PRINTS" id="PR00078">
    <property type="entry name" value="G3PDHDRGNASE"/>
</dbReference>
<feature type="binding site" evidence="5">
    <location>
        <position position="234"/>
    </location>
    <ligand>
        <name>D-glyceraldehyde 3-phosphate</name>
        <dbReference type="ChEBI" id="CHEBI:59776"/>
    </ligand>
</feature>
<dbReference type="InterPro" id="IPR036291">
    <property type="entry name" value="NAD(P)-bd_dom_sf"/>
</dbReference>
<dbReference type="CDD" id="cd05214">
    <property type="entry name" value="GAPDH_I_N"/>
    <property type="match status" value="1"/>
</dbReference>
<gene>
    <name evidence="11" type="ORF">JGI4_00560</name>
</gene>
<dbReference type="SUPFAM" id="SSF55347">
    <property type="entry name" value="Glyceraldehyde-3-phosphate dehydrogenase-like, C-terminal domain"/>
    <property type="match status" value="1"/>
</dbReference>
<dbReference type="OrthoDB" id="9803304at2"/>
<sequence length="337" mass="36844">MSVRVAINGFGRIGRLVFRAAVQNNVSDLEFVAINDITDTRTLAHLLKYDSIHRRFPGTVEYTDNELIVNGKSIKVFAIKDPAQLPWKDLGIDIVIESTGLFTKKADAEKHIQAGAKKVIITAPADGVEKTIVLGVNDDILTPDDVIVSNASCTTNCLAPMVKVLHDNFKIRKGLMTTVHAYTNDQRVLDLPHKDLRRARAAGLSIIPTTTGAAKAVGKVIPELNGKLHGFALRVPVSDGSVTDFVAELDRDVTVDEVNKAFKEASETYLKGILEYTEDEIVSSDIIGNSHSCIFDAKSTMVMGGNLVKVVGWYDNEWGYSCRVVDLTRKMASMIGD</sequence>
<dbReference type="Gene3D" id="3.40.50.720">
    <property type="entry name" value="NAD(P)-binding Rossmann-like Domain"/>
    <property type="match status" value="1"/>
</dbReference>
<comment type="subunit">
    <text evidence="2">Homotetramer.</text>
</comment>
<keyword evidence="6" id="KW-0547">Nucleotide-binding</keyword>
<feature type="site" description="Activates thiol group during catalysis" evidence="7">
    <location>
        <position position="180"/>
    </location>
</feature>
<dbReference type="InterPro" id="IPR020829">
    <property type="entry name" value="GlycerAld_3-P_DH_cat"/>
</dbReference>
<evidence type="ECO:0000256" key="2">
    <source>
        <dbReference type="ARBA" id="ARBA00011881"/>
    </source>
</evidence>
<dbReference type="InterPro" id="IPR020828">
    <property type="entry name" value="GlycerAld_3-P_DH_NAD(P)-bd"/>
</dbReference>
<dbReference type="AlphaFoldDB" id="A0A0P1M980"/>
<accession>A0A0P1LM51</accession>
<dbReference type="Pfam" id="PF02800">
    <property type="entry name" value="Gp_dh_C"/>
    <property type="match status" value="1"/>
</dbReference>
<feature type="binding site" evidence="6">
    <location>
        <position position="316"/>
    </location>
    <ligand>
        <name>NAD(+)</name>
        <dbReference type="ChEBI" id="CHEBI:57540"/>
    </ligand>
</feature>
<dbReference type="PIRSF" id="PIRSF000149">
    <property type="entry name" value="GAP_DH"/>
    <property type="match status" value="1"/>
</dbReference>
<dbReference type="SUPFAM" id="SSF51735">
    <property type="entry name" value="NAD(P)-binding Rossmann-fold domains"/>
    <property type="match status" value="1"/>
</dbReference>
<keyword evidence="3 9" id="KW-0560">Oxidoreductase</keyword>
<accession>A0A0P1NY60</accession>
<evidence type="ECO:0000259" key="10">
    <source>
        <dbReference type="SMART" id="SM00846"/>
    </source>
</evidence>
<evidence type="ECO:0000256" key="7">
    <source>
        <dbReference type="PIRSR" id="PIRSR000149-4"/>
    </source>
</evidence>
<accession>A0A0P1M980</accession>
<dbReference type="GO" id="GO:0050661">
    <property type="term" value="F:NADP binding"/>
    <property type="evidence" value="ECO:0007669"/>
    <property type="project" value="InterPro"/>
</dbReference>